<dbReference type="NCBIfam" id="NF008629">
    <property type="entry name" value="PRK11617.1"/>
    <property type="match status" value="1"/>
</dbReference>
<dbReference type="GO" id="GO:0006281">
    <property type="term" value="P:DNA repair"/>
    <property type="evidence" value="ECO:0007669"/>
    <property type="project" value="UniProtKB-UniRule"/>
</dbReference>
<dbReference type="Pfam" id="PF04493">
    <property type="entry name" value="Endonuclease_5"/>
    <property type="match status" value="1"/>
</dbReference>
<keyword evidence="3 6" id="KW-0540">Nuclease</keyword>
<sequence length="227" mass="24655">MAWTLHHAHRWDVSVPEAIRIQEQLAPLVREEPLPAAPTLVAGVDMSVRQQRVQAAVVVLRLPDLTVVDQAIWRGPVDFPYVPGLLSFREVPAVIAALERLQARPDVILADAQGRAHPRRLGLASHLGVLLDLPTVGVAKSRLVGTHEPPGPEKGATAPLFHGEELVGMVVRTRASVRPVFVSVGHRITLDQAVALTLACTTRYRLPEPTRLAHLASRRAAGPNQEA</sequence>
<comment type="catalytic activity">
    <reaction evidence="6">
        <text>Endonucleolytic cleavage at apurinic or apyrimidinic sites to products with a 5'-phosphate.</text>
        <dbReference type="EC" id="3.1.21.7"/>
    </reaction>
</comment>
<comment type="cofactor">
    <cofactor evidence="6">
        <name>Mg(2+)</name>
        <dbReference type="ChEBI" id="CHEBI:18420"/>
    </cofactor>
</comment>
<comment type="similarity">
    <text evidence="6">Belongs to the endonuclease V family.</text>
</comment>
<feature type="binding site" evidence="6">
    <location>
        <position position="45"/>
    </location>
    <ligand>
        <name>Mg(2+)</name>
        <dbReference type="ChEBI" id="CHEBI:18420"/>
    </ligand>
</feature>
<proteinExistence type="inferred from homology"/>
<keyword evidence="8" id="KW-1185">Reference proteome</keyword>
<feature type="site" description="Interaction with target DNA" evidence="6">
    <location>
        <position position="81"/>
    </location>
</feature>
<name>A0A540VKT7_9CHLR</name>
<dbReference type="PANTHER" id="PTHR28511:SF1">
    <property type="entry name" value="ENDONUCLEASE V"/>
    <property type="match status" value="1"/>
</dbReference>
<evidence type="ECO:0000256" key="5">
    <source>
        <dbReference type="ARBA" id="ARBA00022801"/>
    </source>
</evidence>
<dbReference type="CDD" id="cd06559">
    <property type="entry name" value="Endonuclease_V"/>
    <property type="match status" value="1"/>
</dbReference>
<dbReference type="OrthoDB" id="9790916at2"/>
<comment type="subcellular location">
    <subcellularLocation>
        <location evidence="1 6">Cytoplasm</location>
    </subcellularLocation>
</comment>
<organism evidence="7 8">
    <name type="scientific">Litorilinea aerophila</name>
    <dbReference type="NCBI Taxonomy" id="1204385"/>
    <lineage>
        <taxon>Bacteria</taxon>
        <taxon>Bacillati</taxon>
        <taxon>Chloroflexota</taxon>
        <taxon>Caldilineae</taxon>
        <taxon>Caldilineales</taxon>
        <taxon>Caldilineaceae</taxon>
        <taxon>Litorilinea</taxon>
    </lineage>
</organism>
<evidence type="ECO:0000256" key="4">
    <source>
        <dbReference type="ARBA" id="ARBA00022759"/>
    </source>
</evidence>
<dbReference type="FunCoup" id="A0A540VKT7">
    <property type="interactions" value="173"/>
</dbReference>
<accession>A0A540VKT7</accession>
<dbReference type="GO" id="GO:0043737">
    <property type="term" value="F:deoxyribonuclease V activity"/>
    <property type="evidence" value="ECO:0007669"/>
    <property type="project" value="UniProtKB-UniRule"/>
</dbReference>
<gene>
    <name evidence="6" type="primary">nfi</name>
    <name evidence="7" type="ORF">FKZ61_02850</name>
</gene>
<evidence type="ECO:0000313" key="7">
    <source>
        <dbReference type="EMBL" id="TQE97371.1"/>
    </source>
</evidence>
<dbReference type="Gene3D" id="3.30.2170.10">
    <property type="entry name" value="archaeoglobus fulgidus dsm 4304 superfamily"/>
    <property type="match status" value="1"/>
</dbReference>
<comment type="caution">
    <text evidence="7">The sequence shown here is derived from an EMBL/GenBank/DDBJ whole genome shotgun (WGS) entry which is preliminary data.</text>
</comment>
<evidence type="ECO:0000256" key="2">
    <source>
        <dbReference type="ARBA" id="ARBA00022490"/>
    </source>
</evidence>
<dbReference type="GO" id="GO:0000287">
    <property type="term" value="F:magnesium ion binding"/>
    <property type="evidence" value="ECO:0007669"/>
    <property type="project" value="UniProtKB-UniRule"/>
</dbReference>
<comment type="function">
    <text evidence="6">DNA repair enzyme involved in the repair of deaminated bases. Selectively cleaves double-stranded DNA at the second phosphodiester bond 3' to a deoxyinosine leaving behind the intact lesion on the nicked DNA.</text>
</comment>
<dbReference type="RefSeq" id="WP_141608564.1">
    <property type="nucleotide sequence ID" value="NZ_VIGC02000003.1"/>
</dbReference>
<keyword evidence="2 6" id="KW-0963">Cytoplasm</keyword>
<dbReference type="PANTHER" id="PTHR28511">
    <property type="entry name" value="ENDONUCLEASE V"/>
    <property type="match status" value="1"/>
</dbReference>
<dbReference type="GO" id="GO:0003727">
    <property type="term" value="F:single-stranded RNA binding"/>
    <property type="evidence" value="ECO:0007669"/>
    <property type="project" value="TreeGrafter"/>
</dbReference>
<feature type="binding site" evidence="6">
    <location>
        <position position="111"/>
    </location>
    <ligand>
        <name>Mg(2+)</name>
        <dbReference type="ChEBI" id="CHEBI:18420"/>
    </ligand>
</feature>
<keyword evidence="4 6" id="KW-0255">Endonuclease</keyword>
<dbReference type="GO" id="GO:0005737">
    <property type="term" value="C:cytoplasm"/>
    <property type="evidence" value="ECO:0007669"/>
    <property type="project" value="UniProtKB-SubCell"/>
</dbReference>
<dbReference type="Proteomes" id="UP000317371">
    <property type="component" value="Unassembled WGS sequence"/>
</dbReference>
<evidence type="ECO:0000256" key="6">
    <source>
        <dbReference type="HAMAP-Rule" id="MF_00801"/>
    </source>
</evidence>
<dbReference type="InParanoid" id="A0A540VKT7"/>
<evidence type="ECO:0000256" key="3">
    <source>
        <dbReference type="ARBA" id="ARBA00022722"/>
    </source>
</evidence>
<evidence type="ECO:0000256" key="1">
    <source>
        <dbReference type="ARBA" id="ARBA00004496"/>
    </source>
</evidence>
<dbReference type="AlphaFoldDB" id="A0A540VKT7"/>
<keyword evidence="5 6" id="KW-0378">Hydrolase</keyword>
<dbReference type="HAMAP" id="MF_00801">
    <property type="entry name" value="Endonuclease_5"/>
    <property type="match status" value="1"/>
</dbReference>
<keyword evidence="6" id="KW-0227">DNA damage</keyword>
<keyword evidence="6" id="KW-0460">Magnesium</keyword>
<keyword evidence="6" id="KW-0479">Metal-binding</keyword>
<dbReference type="EC" id="3.1.21.7" evidence="6"/>
<evidence type="ECO:0000313" key="8">
    <source>
        <dbReference type="Proteomes" id="UP000317371"/>
    </source>
</evidence>
<keyword evidence="6" id="KW-0234">DNA repair</keyword>
<dbReference type="EMBL" id="VIGC01000003">
    <property type="protein sequence ID" value="TQE97371.1"/>
    <property type="molecule type" value="Genomic_DNA"/>
</dbReference>
<protein>
    <recommendedName>
        <fullName evidence="6">Endonuclease V</fullName>
        <ecNumber evidence="6">3.1.21.7</ecNumber>
    </recommendedName>
    <alternativeName>
        <fullName evidence="6">Deoxyinosine 3'endonuclease</fullName>
    </alternativeName>
    <alternativeName>
        <fullName evidence="6">Deoxyribonuclease V</fullName>
        <shortName evidence="6">DNase V</shortName>
    </alternativeName>
</protein>
<dbReference type="GO" id="GO:0016891">
    <property type="term" value="F:RNA endonuclease activity producing 5'-phosphomonoesters, hydrolytic mechanism"/>
    <property type="evidence" value="ECO:0007669"/>
    <property type="project" value="TreeGrafter"/>
</dbReference>
<reference evidence="7 8" key="1">
    <citation type="submission" date="2019-06" db="EMBL/GenBank/DDBJ databases">
        <title>Genome sequence of Litorilinea aerophila BAA-2444.</title>
        <authorList>
            <person name="Maclea K.S."/>
            <person name="Maurais E.G."/>
            <person name="Iannazzi L.C."/>
        </authorList>
    </citation>
    <scope>NUCLEOTIDE SEQUENCE [LARGE SCALE GENOMIC DNA]</scope>
    <source>
        <strain evidence="7 8">ATCC BAA-2444</strain>
    </source>
</reference>
<dbReference type="InterPro" id="IPR007581">
    <property type="entry name" value="Endonuclease-V"/>
</dbReference>